<evidence type="ECO:0000313" key="1">
    <source>
        <dbReference type="EMBL" id="KAI3786508.1"/>
    </source>
</evidence>
<name>A0ACB9GTL3_9ASTR</name>
<reference evidence="2" key="1">
    <citation type="journal article" date="2022" name="Mol. Ecol. Resour.">
        <title>The genomes of chicory, endive, great burdock and yacon provide insights into Asteraceae palaeo-polyploidization history and plant inulin production.</title>
        <authorList>
            <person name="Fan W."/>
            <person name="Wang S."/>
            <person name="Wang H."/>
            <person name="Wang A."/>
            <person name="Jiang F."/>
            <person name="Liu H."/>
            <person name="Zhao H."/>
            <person name="Xu D."/>
            <person name="Zhang Y."/>
        </authorList>
    </citation>
    <scope>NUCLEOTIDE SEQUENCE [LARGE SCALE GENOMIC DNA]</scope>
    <source>
        <strain evidence="2">cv. Yunnan</strain>
    </source>
</reference>
<organism evidence="1 2">
    <name type="scientific">Smallanthus sonchifolius</name>
    <dbReference type="NCBI Taxonomy" id="185202"/>
    <lineage>
        <taxon>Eukaryota</taxon>
        <taxon>Viridiplantae</taxon>
        <taxon>Streptophyta</taxon>
        <taxon>Embryophyta</taxon>
        <taxon>Tracheophyta</taxon>
        <taxon>Spermatophyta</taxon>
        <taxon>Magnoliopsida</taxon>
        <taxon>eudicotyledons</taxon>
        <taxon>Gunneridae</taxon>
        <taxon>Pentapetalae</taxon>
        <taxon>asterids</taxon>
        <taxon>campanulids</taxon>
        <taxon>Asterales</taxon>
        <taxon>Asteraceae</taxon>
        <taxon>Asteroideae</taxon>
        <taxon>Heliantheae alliance</taxon>
        <taxon>Millerieae</taxon>
        <taxon>Smallanthus</taxon>
    </lineage>
</organism>
<proteinExistence type="predicted"/>
<accession>A0ACB9GTL3</accession>
<gene>
    <name evidence="1" type="ORF">L1987_40246</name>
</gene>
<dbReference type="EMBL" id="CM042030">
    <property type="protein sequence ID" value="KAI3786508.1"/>
    <property type="molecule type" value="Genomic_DNA"/>
</dbReference>
<sequence length="163" mass="18741">MSRSRSYASSMPPPELCHYSLRHQTFEAPRSSFLGPSQDRTVEPFIAPPTRSSKREVEEVCYRYGKLTGVIDEMSYSKGRESSFDLTHLKLVVFPFAHTGQTKEEIQDHVKGKSFEKEKKRESKEQSTSERRLKLGSTIRGGSSQIFFVSVLWLIEWNGYNDP</sequence>
<keyword evidence="2" id="KW-1185">Reference proteome</keyword>
<evidence type="ECO:0000313" key="2">
    <source>
        <dbReference type="Proteomes" id="UP001056120"/>
    </source>
</evidence>
<comment type="caution">
    <text evidence="1">The sequence shown here is derived from an EMBL/GenBank/DDBJ whole genome shotgun (WGS) entry which is preliminary data.</text>
</comment>
<dbReference type="Proteomes" id="UP001056120">
    <property type="component" value="Linkage Group LG13"/>
</dbReference>
<reference evidence="1 2" key="2">
    <citation type="journal article" date="2022" name="Mol. Ecol. Resour.">
        <title>The genomes of chicory, endive, great burdock and yacon provide insights into Asteraceae paleo-polyploidization history and plant inulin production.</title>
        <authorList>
            <person name="Fan W."/>
            <person name="Wang S."/>
            <person name="Wang H."/>
            <person name="Wang A."/>
            <person name="Jiang F."/>
            <person name="Liu H."/>
            <person name="Zhao H."/>
            <person name="Xu D."/>
            <person name="Zhang Y."/>
        </authorList>
    </citation>
    <scope>NUCLEOTIDE SEQUENCE [LARGE SCALE GENOMIC DNA]</scope>
    <source>
        <strain evidence="2">cv. Yunnan</strain>
        <tissue evidence="1">Leaves</tissue>
    </source>
</reference>
<protein>
    <submittedName>
        <fullName evidence="1">Uncharacterized protein</fullName>
    </submittedName>
</protein>